<organism evidence="1 2">
    <name type="scientific">Phytophthora megakarya</name>
    <dbReference type="NCBI Taxonomy" id="4795"/>
    <lineage>
        <taxon>Eukaryota</taxon>
        <taxon>Sar</taxon>
        <taxon>Stramenopiles</taxon>
        <taxon>Oomycota</taxon>
        <taxon>Peronosporomycetes</taxon>
        <taxon>Peronosporales</taxon>
        <taxon>Peronosporaceae</taxon>
        <taxon>Phytophthora</taxon>
    </lineage>
</organism>
<evidence type="ECO:0000313" key="1">
    <source>
        <dbReference type="EMBL" id="OWZ17920.1"/>
    </source>
</evidence>
<sequence length="159" mass="17473">MVCGIDDTSNRLQATGVPPHVAILREIKSLREAALKTIEHVDTVRTTTVRGIIGELEQRAMGAGVVTFDGLDSALQRCLASAGVTDLVETMNSNSQHTSSHEHTDNTLMTPSRVPLDFELPDCSVAMLWVLWQCGNNTKEIPPLRMLDGHDMPNRNLQK</sequence>
<evidence type="ECO:0000313" key="2">
    <source>
        <dbReference type="Proteomes" id="UP000198211"/>
    </source>
</evidence>
<dbReference type="Proteomes" id="UP000198211">
    <property type="component" value="Unassembled WGS sequence"/>
</dbReference>
<proteinExistence type="predicted"/>
<dbReference type="OrthoDB" id="127582at2759"/>
<dbReference type="EMBL" id="NBNE01000672">
    <property type="protein sequence ID" value="OWZ17920.1"/>
    <property type="molecule type" value="Genomic_DNA"/>
</dbReference>
<protein>
    <submittedName>
        <fullName evidence="1">Uncharacterized protein</fullName>
    </submittedName>
</protein>
<keyword evidence="2" id="KW-1185">Reference proteome</keyword>
<dbReference type="AlphaFoldDB" id="A0A225WM29"/>
<gene>
    <name evidence="1" type="ORF">PHMEG_0008074</name>
</gene>
<name>A0A225WM29_9STRA</name>
<reference evidence="2" key="1">
    <citation type="submission" date="2017-03" db="EMBL/GenBank/DDBJ databases">
        <title>Phytopthora megakarya and P. palmivora, two closely related causual agents of cacao black pod achieved similar genome size and gene model numbers by different mechanisms.</title>
        <authorList>
            <person name="Ali S."/>
            <person name="Shao J."/>
            <person name="Larry D.J."/>
            <person name="Kronmiller B."/>
            <person name="Shen D."/>
            <person name="Strem M.D."/>
            <person name="Melnick R.L."/>
            <person name="Guiltinan M.J."/>
            <person name="Tyler B.M."/>
            <person name="Meinhardt L.W."/>
            <person name="Bailey B.A."/>
        </authorList>
    </citation>
    <scope>NUCLEOTIDE SEQUENCE [LARGE SCALE GENOMIC DNA]</scope>
    <source>
        <strain evidence="2">zdho120</strain>
    </source>
</reference>
<accession>A0A225WM29</accession>
<comment type="caution">
    <text evidence="1">The sequence shown here is derived from an EMBL/GenBank/DDBJ whole genome shotgun (WGS) entry which is preliminary data.</text>
</comment>